<protein>
    <recommendedName>
        <fullName evidence="5">sphingomyelin phosphodiesterase</fullName>
        <ecNumber evidence="5">3.1.4.12</ecNumber>
    </recommendedName>
</protein>
<keyword evidence="7" id="KW-0479">Metal-binding</keyword>
<keyword evidence="12" id="KW-0443">Lipid metabolism</keyword>
<dbReference type="SUPFAM" id="SSF56219">
    <property type="entry name" value="DNase I-like"/>
    <property type="match status" value="1"/>
</dbReference>
<evidence type="ECO:0000256" key="10">
    <source>
        <dbReference type="ARBA" id="ARBA00022919"/>
    </source>
</evidence>
<dbReference type="GO" id="GO:0006665">
    <property type="term" value="P:sphingolipid metabolic process"/>
    <property type="evidence" value="ECO:0007669"/>
    <property type="project" value="UniProtKB-KW"/>
</dbReference>
<dbReference type="PANTHER" id="PTHR16320:SF24">
    <property type="entry name" value="PHOSPHODIESTERASE, PUTATIVE-RELATED"/>
    <property type="match status" value="1"/>
</dbReference>
<reference evidence="16 17" key="1">
    <citation type="submission" date="2020-04" db="EMBL/GenBank/DDBJ databases">
        <authorList>
            <person name="Alioto T."/>
            <person name="Alioto T."/>
            <person name="Gomez Garrido J."/>
        </authorList>
    </citation>
    <scope>NUCLEOTIDE SEQUENCE [LARGE SCALE GENOMIC DNA]</scope>
</reference>
<keyword evidence="8" id="KW-0378">Hydrolase</keyword>
<evidence type="ECO:0000256" key="4">
    <source>
        <dbReference type="ARBA" id="ARBA00006335"/>
    </source>
</evidence>
<keyword evidence="17" id="KW-1185">Reference proteome</keyword>
<dbReference type="Proteomes" id="UP000494165">
    <property type="component" value="Unassembled WGS sequence"/>
</dbReference>
<keyword evidence="9" id="KW-0460">Magnesium</keyword>
<feature type="transmembrane region" description="Helical" evidence="14">
    <location>
        <begin position="318"/>
        <end position="340"/>
    </location>
</feature>
<evidence type="ECO:0000313" key="17">
    <source>
        <dbReference type="Proteomes" id="UP000494165"/>
    </source>
</evidence>
<comment type="pathway">
    <text evidence="2">Lipid metabolism; sphingolipid metabolism.</text>
</comment>
<comment type="pathway">
    <text evidence="3">Sphingolipid metabolism.</text>
</comment>
<evidence type="ECO:0000256" key="13">
    <source>
        <dbReference type="ARBA" id="ARBA00023136"/>
    </source>
</evidence>
<comment type="similarity">
    <text evidence="4">Belongs to the neutral sphingomyelinase family.</text>
</comment>
<dbReference type="Gene3D" id="3.60.10.10">
    <property type="entry name" value="Endonuclease/exonuclease/phosphatase"/>
    <property type="match status" value="1"/>
</dbReference>
<feature type="transmembrane region" description="Helical" evidence="14">
    <location>
        <begin position="346"/>
        <end position="369"/>
    </location>
</feature>
<comment type="subcellular location">
    <subcellularLocation>
        <location evidence="1">Membrane</location>
        <topology evidence="1">Multi-pass membrane protein</topology>
    </subcellularLocation>
</comment>
<evidence type="ECO:0000256" key="5">
    <source>
        <dbReference type="ARBA" id="ARBA00012369"/>
    </source>
</evidence>
<evidence type="ECO:0000256" key="9">
    <source>
        <dbReference type="ARBA" id="ARBA00022842"/>
    </source>
</evidence>
<evidence type="ECO:0000256" key="3">
    <source>
        <dbReference type="ARBA" id="ARBA00004991"/>
    </source>
</evidence>
<evidence type="ECO:0000256" key="12">
    <source>
        <dbReference type="ARBA" id="ARBA00023098"/>
    </source>
</evidence>
<dbReference type="GO" id="GO:0046872">
    <property type="term" value="F:metal ion binding"/>
    <property type="evidence" value="ECO:0007669"/>
    <property type="project" value="UniProtKB-KW"/>
</dbReference>
<evidence type="ECO:0000256" key="6">
    <source>
        <dbReference type="ARBA" id="ARBA00022692"/>
    </source>
</evidence>
<keyword evidence="10" id="KW-0746">Sphingolipid metabolism</keyword>
<proteinExistence type="inferred from homology"/>
<evidence type="ECO:0000256" key="14">
    <source>
        <dbReference type="SAM" id="Phobius"/>
    </source>
</evidence>
<evidence type="ECO:0000256" key="1">
    <source>
        <dbReference type="ARBA" id="ARBA00004141"/>
    </source>
</evidence>
<sequence>MAITLSIFTLNCWGIPFLSKDVPTRMNAIGNFLAQSSFDIVCLQEVWSNTDFELLRTKVQQNLPYSHYFHSGVIGSGLCVFSRHPIQDSLFHQWAVNGYVHKIQHGDWFGGKGVGLCRILVNGEHYVNVYTAHLHAEYDRENDEYLAHRVVQAFDTAQFIKLSSSPQDISLVAGDLNTEPGDNAFHIIKHVPGLHDCQDYIKEELMTNEAVGNTYRLLTAPSADASGKRIDYLLFKPPYGVNVSVKEFGYALPNKVEGLEISYSDHEALYAILSVDRTTKADDKRNCERDAVRREALTTAISTCEEALHDLKVQQRRFIYGVVLSAMLLLVVHVLLPRVLPEGNGIAFGISGAVHLILLLAVVFCLFMATIWHRIELNGINAGKLGMQMSLGKQAAAEAPNHQI</sequence>
<name>A0A8S1CK36_9INSE</name>
<dbReference type="EC" id="3.1.4.12" evidence="5"/>
<dbReference type="AlphaFoldDB" id="A0A8S1CK36"/>
<organism evidence="16 17">
    <name type="scientific">Cloeon dipterum</name>
    <dbReference type="NCBI Taxonomy" id="197152"/>
    <lineage>
        <taxon>Eukaryota</taxon>
        <taxon>Metazoa</taxon>
        <taxon>Ecdysozoa</taxon>
        <taxon>Arthropoda</taxon>
        <taxon>Hexapoda</taxon>
        <taxon>Insecta</taxon>
        <taxon>Pterygota</taxon>
        <taxon>Palaeoptera</taxon>
        <taxon>Ephemeroptera</taxon>
        <taxon>Pisciforma</taxon>
        <taxon>Baetidae</taxon>
        <taxon>Cloeon</taxon>
    </lineage>
</organism>
<evidence type="ECO:0000259" key="15">
    <source>
        <dbReference type="Pfam" id="PF03372"/>
    </source>
</evidence>
<evidence type="ECO:0000313" key="16">
    <source>
        <dbReference type="EMBL" id="CAB3369187.1"/>
    </source>
</evidence>
<accession>A0A8S1CK36</accession>
<feature type="domain" description="Endonuclease/exonuclease/phosphatase" evidence="15">
    <location>
        <begin position="9"/>
        <end position="266"/>
    </location>
</feature>
<dbReference type="OrthoDB" id="387657at2759"/>
<gene>
    <name evidence="16" type="ORF">CLODIP_2_CD07335</name>
</gene>
<keyword evidence="11 14" id="KW-1133">Transmembrane helix</keyword>
<dbReference type="Pfam" id="PF03372">
    <property type="entry name" value="Exo_endo_phos"/>
    <property type="match status" value="1"/>
</dbReference>
<dbReference type="GO" id="GO:0004767">
    <property type="term" value="F:sphingomyelin phosphodiesterase activity"/>
    <property type="evidence" value="ECO:0007669"/>
    <property type="project" value="UniProtKB-EC"/>
</dbReference>
<evidence type="ECO:0000256" key="2">
    <source>
        <dbReference type="ARBA" id="ARBA00004760"/>
    </source>
</evidence>
<dbReference type="InterPro" id="IPR036691">
    <property type="entry name" value="Endo/exonu/phosph_ase_sf"/>
</dbReference>
<dbReference type="EMBL" id="CADEPI010000043">
    <property type="protein sequence ID" value="CAB3369187.1"/>
    <property type="molecule type" value="Genomic_DNA"/>
</dbReference>
<keyword evidence="6 14" id="KW-0812">Transmembrane</keyword>
<evidence type="ECO:0000256" key="7">
    <source>
        <dbReference type="ARBA" id="ARBA00022723"/>
    </source>
</evidence>
<evidence type="ECO:0000256" key="11">
    <source>
        <dbReference type="ARBA" id="ARBA00022989"/>
    </source>
</evidence>
<dbReference type="InterPro" id="IPR038772">
    <property type="entry name" value="Sph/SMPD2-like"/>
</dbReference>
<dbReference type="PANTHER" id="PTHR16320">
    <property type="entry name" value="SPHINGOMYELINASE FAMILY MEMBER"/>
    <property type="match status" value="1"/>
</dbReference>
<dbReference type="GO" id="GO:0016020">
    <property type="term" value="C:membrane"/>
    <property type="evidence" value="ECO:0007669"/>
    <property type="project" value="UniProtKB-SubCell"/>
</dbReference>
<keyword evidence="13 14" id="KW-0472">Membrane</keyword>
<comment type="caution">
    <text evidence="16">The sequence shown here is derived from an EMBL/GenBank/DDBJ whole genome shotgun (WGS) entry which is preliminary data.</text>
</comment>
<dbReference type="InterPro" id="IPR005135">
    <property type="entry name" value="Endo/exonuclease/phosphatase"/>
</dbReference>
<evidence type="ECO:0000256" key="8">
    <source>
        <dbReference type="ARBA" id="ARBA00022801"/>
    </source>
</evidence>